<feature type="domain" description="IBH1-like N-terminal" evidence="6">
    <location>
        <begin position="40"/>
        <end position="91"/>
    </location>
</feature>
<comment type="subcellular location">
    <subcellularLocation>
        <location evidence="1">Nucleus</location>
    </subcellularLocation>
</comment>
<keyword evidence="2" id="KW-0805">Transcription regulation</keyword>
<keyword evidence="4" id="KW-0539">Nucleus</keyword>
<gene>
    <name evidence="7" type="ORF">RJT34_19177</name>
</gene>
<evidence type="ECO:0000313" key="7">
    <source>
        <dbReference type="EMBL" id="KAK7284431.1"/>
    </source>
</evidence>
<feature type="compositionally biased region" description="Polar residues" evidence="5">
    <location>
        <begin position="1"/>
        <end position="12"/>
    </location>
</feature>
<dbReference type="PANTHER" id="PTHR33124">
    <property type="entry name" value="TRANSCRIPTION FACTOR IBH1-LIKE 1"/>
    <property type="match status" value="1"/>
</dbReference>
<dbReference type="AlphaFoldDB" id="A0AAN9IQU9"/>
<evidence type="ECO:0000313" key="8">
    <source>
        <dbReference type="Proteomes" id="UP001359559"/>
    </source>
</evidence>
<dbReference type="GO" id="GO:0005634">
    <property type="term" value="C:nucleus"/>
    <property type="evidence" value="ECO:0007669"/>
    <property type="project" value="UniProtKB-SubCell"/>
</dbReference>
<sequence>MATLHSSASATFQFHHKKRRKITHQTSLTPTNSWTSLIRQQIYSSNLLRALRRNPPSPSKPIAARQIRAAADRVLAAAAKGRSRWSRAILASPFGRSKLQLHKKVKKSSNGLMRRRTPEIWRRLPEGQKKARALRRLIPGCRKVTLANLLEEASDYISALEMQVRAMTTLTDLLAGGAQPSP</sequence>
<proteinExistence type="predicted"/>
<feature type="compositionally biased region" description="Basic residues" evidence="5">
    <location>
        <begin position="14"/>
        <end position="23"/>
    </location>
</feature>
<organism evidence="7 8">
    <name type="scientific">Clitoria ternatea</name>
    <name type="common">Butterfly pea</name>
    <dbReference type="NCBI Taxonomy" id="43366"/>
    <lineage>
        <taxon>Eukaryota</taxon>
        <taxon>Viridiplantae</taxon>
        <taxon>Streptophyta</taxon>
        <taxon>Embryophyta</taxon>
        <taxon>Tracheophyta</taxon>
        <taxon>Spermatophyta</taxon>
        <taxon>Magnoliopsida</taxon>
        <taxon>eudicotyledons</taxon>
        <taxon>Gunneridae</taxon>
        <taxon>Pentapetalae</taxon>
        <taxon>rosids</taxon>
        <taxon>fabids</taxon>
        <taxon>Fabales</taxon>
        <taxon>Fabaceae</taxon>
        <taxon>Papilionoideae</taxon>
        <taxon>50 kb inversion clade</taxon>
        <taxon>NPAAA clade</taxon>
        <taxon>indigoferoid/millettioid clade</taxon>
        <taxon>Phaseoleae</taxon>
        <taxon>Clitoria</taxon>
    </lineage>
</organism>
<protein>
    <recommendedName>
        <fullName evidence="6">IBH1-like N-terminal domain-containing protein</fullName>
    </recommendedName>
</protein>
<keyword evidence="8" id="KW-1185">Reference proteome</keyword>
<dbReference type="Pfam" id="PF26576">
    <property type="entry name" value="IBH1_N"/>
    <property type="match status" value="1"/>
</dbReference>
<dbReference type="PANTHER" id="PTHR33124:SF12">
    <property type="entry name" value="TRANSCRIPTION FACTOR BHLH148"/>
    <property type="match status" value="1"/>
</dbReference>
<comment type="caution">
    <text evidence="7">The sequence shown here is derived from an EMBL/GenBank/DDBJ whole genome shotgun (WGS) entry which is preliminary data.</text>
</comment>
<dbReference type="SUPFAM" id="SSF47459">
    <property type="entry name" value="HLH, helix-loop-helix DNA-binding domain"/>
    <property type="match status" value="1"/>
</dbReference>
<reference evidence="7 8" key="1">
    <citation type="submission" date="2024-01" db="EMBL/GenBank/DDBJ databases">
        <title>The genomes of 5 underutilized Papilionoideae crops provide insights into root nodulation and disease resistance.</title>
        <authorList>
            <person name="Yuan L."/>
        </authorList>
    </citation>
    <scope>NUCLEOTIDE SEQUENCE [LARGE SCALE GENOMIC DNA]</scope>
    <source>
        <strain evidence="7">LY-2023</strain>
        <tissue evidence="7">Leaf</tissue>
    </source>
</reference>
<evidence type="ECO:0000256" key="4">
    <source>
        <dbReference type="ARBA" id="ARBA00023242"/>
    </source>
</evidence>
<evidence type="ECO:0000259" key="6">
    <source>
        <dbReference type="Pfam" id="PF26576"/>
    </source>
</evidence>
<dbReference type="CDD" id="cd11444">
    <property type="entry name" value="bHLH_AtIBH1_like"/>
    <property type="match status" value="1"/>
</dbReference>
<evidence type="ECO:0000256" key="3">
    <source>
        <dbReference type="ARBA" id="ARBA00023163"/>
    </source>
</evidence>
<feature type="region of interest" description="Disordered" evidence="5">
    <location>
        <begin position="1"/>
        <end position="24"/>
    </location>
</feature>
<dbReference type="InterPro" id="IPR059002">
    <property type="entry name" value="IBH1_N"/>
</dbReference>
<name>A0AAN9IQU9_CLITE</name>
<evidence type="ECO:0000256" key="1">
    <source>
        <dbReference type="ARBA" id="ARBA00004123"/>
    </source>
</evidence>
<dbReference type="InterPro" id="IPR044660">
    <property type="entry name" value="IBH1-like"/>
</dbReference>
<dbReference type="InterPro" id="IPR044549">
    <property type="entry name" value="bHLH_AtIBH1-like"/>
</dbReference>
<dbReference type="GO" id="GO:0000976">
    <property type="term" value="F:transcription cis-regulatory region binding"/>
    <property type="evidence" value="ECO:0007669"/>
    <property type="project" value="UniProtKB-ARBA"/>
</dbReference>
<dbReference type="InterPro" id="IPR036638">
    <property type="entry name" value="HLH_DNA-bd_sf"/>
</dbReference>
<dbReference type="Proteomes" id="UP001359559">
    <property type="component" value="Unassembled WGS sequence"/>
</dbReference>
<evidence type="ECO:0000256" key="5">
    <source>
        <dbReference type="SAM" id="MobiDB-lite"/>
    </source>
</evidence>
<accession>A0AAN9IQU9</accession>
<dbReference type="GO" id="GO:0006355">
    <property type="term" value="P:regulation of DNA-templated transcription"/>
    <property type="evidence" value="ECO:0007669"/>
    <property type="project" value="InterPro"/>
</dbReference>
<dbReference type="EMBL" id="JAYKXN010000005">
    <property type="protein sequence ID" value="KAK7284431.1"/>
    <property type="molecule type" value="Genomic_DNA"/>
</dbReference>
<dbReference type="GO" id="GO:0046983">
    <property type="term" value="F:protein dimerization activity"/>
    <property type="evidence" value="ECO:0007669"/>
    <property type="project" value="InterPro"/>
</dbReference>
<evidence type="ECO:0000256" key="2">
    <source>
        <dbReference type="ARBA" id="ARBA00023015"/>
    </source>
</evidence>
<keyword evidence="3" id="KW-0804">Transcription</keyword>